<dbReference type="KEGG" id="tni:TVNIR_1157"/>
<dbReference type="AlphaFoldDB" id="L0DUZ7"/>
<organism evidence="2 3">
    <name type="scientific">Thioalkalivibrio nitratireducens (strain DSM 14787 / UNIQEM 213 / ALEN2)</name>
    <dbReference type="NCBI Taxonomy" id="1255043"/>
    <lineage>
        <taxon>Bacteria</taxon>
        <taxon>Pseudomonadati</taxon>
        <taxon>Pseudomonadota</taxon>
        <taxon>Gammaproteobacteria</taxon>
        <taxon>Chromatiales</taxon>
        <taxon>Ectothiorhodospiraceae</taxon>
        <taxon>Thioalkalivibrio</taxon>
    </lineage>
</organism>
<dbReference type="InterPro" id="IPR050742">
    <property type="entry name" value="Helicase_Restrict-Modif_Enz"/>
</dbReference>
<dbReference type="PATRIC" id="fig|1255043.3.peg.1170"/>
<name>L0DUZ7_THIND</name>
<dbReference type="Pfam" id="PF08463">
    <property type="entry name" value="EcoEI_R_C"/>
    <property type="match status" value="1"/>
</dbReference>
<dbReference type="eggNOG" id="COG4096">
    <property type="taxonomic scope" value="Bacteria"/>
</dbReference>
<protein>
    <submittedName>
        <fullName evidence="2">Type I restriction-modification system, restriction subunit R</fullName>
        <ecNumber evidence="2">3.1.21.3</ecNumber>
    </submittedName>
</protein>
<dbReference type="EC" id="3.1.21.3" evidence="2"/>
<reference evidence="2" key="1">
    <citation type="submission" date="2015-12" db="EMBL/GenBank/DDBJ databases">
        <authorList>
            <person name="Tikhonova T.V."/>
            <person name="Pavlov A.R."/>
            <person name="Beletsky A.V."/>
            <person name="Mardanov A.V."/>
            <person name="Sorokin D.Y."/>
            <person name="Ravin N.V."/>
            <person name="Popov V.O."/>
        </authorList>
    </citation>
    <scope>NUCLEOTIDE SEQUENCE</scope>
    <source>
        <strain evidence="2">DSM 14787</strain>
    </source>
</reference>
<keyword evidence="2" id="KW-0378">Hydrolase</keyword>
<dbReference type="InterPro" id="IPR013670">
    <property type="entry name" value="EcoEI_R_C_dom"/>
</dbReference>
<accession>L0DUZ7</accession>
<dbReference type="EMBL" id="CP003989">
    <property type="protein sequence ID" value="AGA32832.1"/>
    <property type="molecule type" value="Genomic_DNA"/>
</dbReference>
<dbReference type="REBASE" id="58429">
    <property type="entry name" value="Tni14787ORF1157P"/>
</dbReference>
<dbReference type="GO" id="GO:0003677">
    <property type="term" value="F:DNA binding"/>
    <property type="evidence" value="ECO:0007669"/>
    <property type="project" value="InterPro"/>
</dbReference>
<evidence type="ECO:0000313" key="2">
    <source>
        <dbReference type="EMBL" id="AGA32832.1"/>
    </source>
</evidence>
<dbReference type="GO" id="GO:0006304">
    <property type="term" value="P:DNA modification"/>
    <property type="evidence" value="ECO:0007669"/>
    <property type="project" value="InterPro"/>
</dbReference>
<proteinExistence type="predicted"/>
<dbReference type="Proteomes" id="UP000010809">
    <property type="component" value="Chromosome"/>
</dbReference>
<dbReference type="PANTHER" id="PTHR47396">
    <property type="entry name" value="TYPE I RESTRICTION ENZYME ECOKI R PROTEIN"/>
    <property type="match status" value="1"/>
</dbReference>
<dbReference type="RefSeq" id="WP_015257969.1">
    <property type="nucleotide sequence ID" value="NC_019902.2"/>
</dbReference>
<dbReference type="PANTHER" id="PTHR47396:SF1">
    <property type="entry name" value="ATP-DEPENDENT HELICASE IRC3-RELATED"/>
    <property type="match status" value="1"/>
</dbReference>
<dbReference type="STRING" id="1255043.TVNIR_1157"/>
<dbReference type="HOGENOM" id="CLU_874177_0_0_6"/>
<dbReference type="GO" id="GO:0009035">
    <property type="term" value="F:type I site-specific deoxyribonuclease activity"/>
    <property type="evidence" value="ECO:0007669"/>
    <property type="project" value="UniProtKB-EC"/>
</dbReference>
<evidence type="ECO:0000259" key="1">
    <source>
        <dbReference type="Pfam" id="PF08463"/>
    </source>
</evidence>
<evidence type="ECO:0000313" key="3">
    <source>
        <dbReference type="Proteomes" id="UP000010809"/>
    </source>
</evidence>
<gene>
    <name evidence="2" type="ordered locus">TVNIR_1157</name>
</gene>
<keyword evidence="3" id="KW-1185">Reference proteome</keyword>
<dbReference type="GO" id="GO:0005829">
    <property type="term" value="C:cytosol"/>
    <property type="evidence" value="ECO:0007669"/>
    <property type="project" value="TreeGrafter"/>
</dbReference>
<feature type="domain" description="EcoEI R protein C-terminal" evidence="1">
    <location>
        <begin position="158"/>
        <end position="306"/>
    </location>
</feature>
<sequence length="318" mass="35216">MPIQGPLAALGPLRLSETDRETLQREVAGLPSEIATDDIESRLFDLTALRMQLALVEADENAFEPHRKRVVEIAMLLEEKATIPAVAAQLEYLAGLQESAFWEGISLAGLEELRLRLRGLVPFLDKKSRTIVYTDFKDEVLGVRDGEAVSIPKMTGAQYEKKVNDYLRQHLDHLVIRRLRTNQPLTAMDLKGLETTLVEIGEEDGETLLSALLARSESPSLAHFVRGLVGLDRTAAQAAFSRFLNDRSLTPQQIRFVEMVIDQLTARGVMDASALYEPPFSSLHAGGPDELFAGRENVIDAVFQTLASLEPRIRDTAG</sequence>